<dbReference type="RefSeq" id="WP_006618570.1">
    <property type="nucleotide sequence ID" value="NZ_BIMW01000067.1"/>
</dbReference>
<name>A0A5M3T5Y0_LIMPL</name>
<evidence type="ECO:0000313" key="3">
    <source>
        <dbReference type="Proteomes" id="UP000326169"/>
    </source>
</evidence>
<dbReference type="InterPro" id="IPR008538">
    <property type="entry name" value="Uma2"/>
</dbReference>
<dbReference type="EMBL" id="BIMW01000067">
    <property type="protein sequence ID" value="GCE93251.1"/>
    <property type="molecule type" value="Genomic_DNA"/>
</dbReference>
<dbReference type="Proteomes" id="UP000326169">
    <property type="component" value="Unassembled WGS sequence"/>
</dbReference>
<dbReference type="PANTHER" id="PTHR33352:SF3">
    <property type="entry name" value="SLR1612 PROTEIN"/>
    <property type="match status" value="1"/>
</dbReference>
<feature type="domain" description="Putative restriction endonuclease" evidence="1">
    <location>
        <begin position="39"/>
        <end position="163"/>
    </location>
</feature>
<dbReference type="GeneID" id="301682191"/>
<evidence type="ECO:0000259" key="1">
    <source>
        <dbReference type="Pfam" id="PF05685"/>
    </source>
</evidence>
<evidence type="ECO:0000313" key="2">
    <source>
        <dbReference type="EMBL" id="GCE93251.1"/>
    </source>
</evidence>
<gene>
    <name evidence="2" type="ORF">NIES46_13000</name>
</gene>
<protein>
    <recommendedName>
        <fullName evidence="1">Putative restriction endonuclease domain-containing protein</fullName>
    </recommendedName>
</protein>
<keyword evidence="3" id="KW-1185">Reference proteome</keyword>
<accession>A0A5M3T5Y0</accession>
<comment type="caution">
    <text evidence="2">The sequence shown here is derived from an EMBL/GenBank/DDBJ whole genome shotgun (WGS) entry which is preliminary data.</text>
</comment>
<dbReference type="PANTHER" id="PTHR33352">
    <property type="entry name" value="SLR1095 PROTEIN"/>
    <property type="match status" value="1"/>
</dbReference>
<proteinExistence type="predicted"/>
<reference evidence="2 3" key="1">
    <citation type="journal article" date="2019" name="J Genomics">
        <title>The Draft Genome of a Hydrogen-producing Cyanobacterium, Arthrospira platensis NIES-46.</title>
        <authorList>
            <person name="Suzuki S."/>
            <person name="Yamaguchi H."/>
            <person name="Kawachi M."/>
        </authorList>
    </citation>
    <scope>NUCLEOTIDE SEQUENCE [LARGE SCALE GENOMIC DNA]</scope>
    <source>
        <strain evidence="2 3">NIES-46</strain>
    </source>
</reference>
<organism evidence="2 3">
    <name type="scientific">Limnospira platensis NIES-46</name>
    <dbReference type="NCBI Taxonomy" id="1236695"/>
    <lineage>
        <taxon>Bacteria</taxon>
        <taxon>Bacillati</taxon>
        <taxon>Cyanobacteriota</taxon>
        <taxon>Cyanophyceae</taxon>
        <taxon>Oscillatoriophycideae</taxon>
        <taxon>Oscillatoriales</taxon>
        <taxon>Sirenicapillariaceae</taxon>
        <taxon>Limnospira</taxon>
    </lineage>
</organism>
<dbReference type="Pfam" id="PF05685">
    <property type="entry name" value="Uma2"/>
    <property type="match status" value="1"/>
</dbReference>
<sequence>MDINKCKQPGDNRSYYQLQSELFCLTFAPPKYSRDLILMANNMSLYYDPLNPTWCEYPDWFAVVGLSESLVNLPREQGYYIWKEGRRPAMVMEFLPSRDETAKQPSSPQQPTAWEVYEQILGIPFYVVFDYTTNSLQLFKLLGDRYQKQELNNNQFWFPGLDLGLGLWCGEYEGLKRFWLRWYDSRGHWIPLPEELPSDTSASVSVEDSQPSQTPSKLGQHLQQLGIVTHKI</sequence>